<feature type="region of interest" description="Disordered" evidence="1">
    <location>
        <begin position="198"/>
        <end position="375"/>
    </location>
</feature>
<feature type="non-terminal residue" evidence="2">
    <location>
        <position position="375"/>
    </location>
</feature>
<feature type="region of interest" description="Disordered" evidence="1">
    <location>
        <begin position="153"/>
        <end position="174"/>
    </location>
</feature>
<feature type="compositionally biased region" description="Low complexity" evidence="1">
    <location>
        <begin position="100"/>
        <end position="110"/>
    </location>
</feature>
<feature type="compositionally biased region" description="Basic residues" evidence="1">
    <location>
        <begin position="1"/>
        <end position="15"/>
    </location>
</feature>
<dbReference type="EMBL" id="CADCSY010000043">
    <property type="protein sequence ID" value="CAA9227590.1"/>
    <property type="molecule type" value="Genomic_DNA"/>
</dbReference>
<feature type="compositionally biased region" description="Low complexity" evidence="1">
    <location>
        <begin position="24"/>
        <end position="37"/>
    </location>
</feature>
<name>A0A6J4HM17_9ACTN</name>
<feature type="compositionally biased region" description="Basic residues" evidence="1">
    <location>
        <begin position="234"/>
        <end position="256"/>
    </location>
</feature>
<reference evidence="2" key="1">
    <citation type="submission" date="2020-02" db="EMBL/GenBank/DDBJ databases">
        <authorList>
            <person name="Meier V. D."/>
        </authorList>
    </citation>
    <scope>NUCLEOTIDE SEQUENCE</scope>
    <source>
        <strain evidence="2">AVDCRST_MAG20</strain>
    </source>
</reference>
<dbReference type="AlphaFoldDB" id="A0A6J4HM17"/>
<gene>
    <name evidence="2" type="ORF">AVDCRST_MAG20-1019</name>
</gene>
<feature type="compositionally biased region" description="Basic residues" evidence="1">
    <location>
        <begin position="90"/>
        <end position="99"/>
    </location>
</feature>
<feature type="compositionally biased region" description="Basic and acidic residues" evidence="1">
    <location>
        <begin position="362"/>
        <end position="375"/>
    </location>
</feature>
<protein>
    <submittedName>
        <fullName evidence="2">High-affinity branched-chain amino acid transport system permease protein LivH</fullName>
    </submittedName>
</protein>
<feature type="region of interest" description="Disordered" evidence="1">
    <location>
        <begin position="1"/>
        <end position="39"/>
    </location>
</feature>
<sequence length="375" mass="40129">GDHHRPSGHRARARARAGPPGGPSVPALPARLARTGGARPGAGLAGLRVPALPGGLRGAAVHDRRHLRDHRALPQRAPRLRRPDLPRPPGLRRHRRLHLGLHGLGPEPAVLGGGRRGGRGRRPPGPRPRRRLAAHHRALLRPRHALLRARRRAEHLPGRGAHRGRAGPGGAEAGRVRDGLAVLLPVPRLPRPRAVGRLAPDAQQGGAGAARPAGEPPGGGHLRGQRAHADAVRLRRLRGLRRAGRRPPRPQRHLRVTRGVELQPGARLRHHDGGRRPAEPGRRRHRLGLLRPPAVPHRPDRLHRGRGGGDPCAPGADRRAGAPGPRPVAPDPDPRAGTRGDRPADPSHPALARGAPLRPPRPRSEGGEGRRCPCL</sequence>
<proteinExistence type="predicted"/>
<feature type="non-terminal residue" evidence="2">
    <location>
        <position position="1"/>
    </location>
</feature>
<feature type="compositionally biased region" description="Basic residues" evidence="1">
    <location>
        <begin position="116"/>
        <end position="132"/>
    </location>
</feature>
<feature type="compositionally biased region" description="Low complexity" evidence="1">
    <location>
        <begin position="198"/>
        <end position="213"/>
    </location>
</feature>
<organism evidence="2">
    <name type="scientific">uncultured Acidimicrobiales bacterium</name>
    <dbReference type="NCBI Taxonomy" id="310071"/>
    <lineage>
        <taxon>Bacteria</taxon>
        <taxon>Bacillati</taxon>
        <taxon>Actinomycetota</taxon>
        <taxon>Acidimicrobiia</taxon>
        <taxon>Acidimicrobiales</taxon>
        <taxon>environmental samples</taxon>
    </lineage>
</organism>
<feature type="region of interest" description="Disordered" evidence="1">
    <location>
        <begin position="68"/>
        <end position="132"/>
    </location>
</feature>
<feature type="compositionally biased region" description="Basic and acidic residues" evidence="1">
    <location>
        <begin position="332"/>
        <end position="345"/>
    </location>
</feature>
<evidence type="ECO:0000256" key="1">
    <source>
        <dbReference type="SAM" id="MobiDB-lite"/>
    </source>
</evidence>
<accession>A0A6J4HM17</accession>
<evidence type="ECO:0000313" key="2">
    <source>
        <dbReference type="EMBL" id="CAA9227590.1"/>
    </source>
</evidence>